<dbReference type="Pfam" id="PF07853">
    <property type="entry name" value="DUF1648"/>
    <property type="match status" value="1"/>
</dbReference>
<reference evidence="3" key="1">
    <citation type="submission" date="2019-10" db="EMBL/GenBank/DDBJ databases">
        <title>Draft genome sequence of Panacibacter sp. KCS-6.</title>
        <authorList>
            <person name="Yim K.J."/>
        </authorList>
    </citation>
    <scope>NUCLEOTIDE SEQUENCE</scope>
    <source>
        <strain evidence="3">KCS-6</strain>
    </source>
</reference>
<evidence type="ECO:0000259" key="2">
    <source>
        <dbReference type="Pfam" id="PF07853"/>
    </source>
</evidence>
<evidence type="ECO:0000313" key="3">
    <source>
        <dbReference type="EMBL" id="NNV55303.1"/>
    </source>
</evidence>
<feature type="transmembrane region" description="Helical" evidence="1">
    <location>
        <begin position="167"/>
        <end position="186"/>
    </location>
</feature>
<dbReference type="PIRSF" id="PIRSF038959">
    <property type="entry name" value="SdpI"/>
    <property type="match status" value="1"/>
</dbReference>
<keyword evidence="1" id="KW-1133">Transmembrane helix</keyword>
<keyword evidence="1" id="KW-0472">Membrane</keyword>
<sequence>MKSKFHLYDALVIACIIVPCLYLASVYASLPATVATHFGIDGKPDQTGDKSTLWFVVCLLGGVSIFSYLLIRFLPKIDPKKNVQYSTATYNKIAIAVAVLVSGISCLIIRAAQVGRFEMGNMLPVLLGVFFAVMGNLMHNIKPNYFVGIRTPWTLESEETWRKTHQLAGKIWFFGGLLLAALSFFLPAEYAFYVLMVTVAIMALIPVGYSYIYFKQLQKTNHPQ</sequence>
<keyword evidence="4" id="KW-1185">Reference proteome</keyword>
<dbReference type="EMBL" id="WHPF01000005">
    <property type="protein sequence ID" value="NNV55303.1"/>
    <property type="molecule type" value="Genomic_DNA"/>
</dbReference>
<gene>
    <name evidence="3" type="ORF">GD597_07525</name>
</gene>
<organism evidence="3 4">
    <name type="scientific">Limnovirga soli</name>
    <dbReference type="NCBI Taxonomy" id="2656915"/>
    <lineage>
        <taxon>Bacteria</taxon>
        <taxon>Pseudomonadati</taxon>
        <taxon>Bacteroidota</taxon>
        <taxon>Chitinophagia</taxon>
        <taxon>Chitinophagales</taxon>
        <taxon>Chitinophagaceae</taxon>
        <taxon>Limnovirga</taxon>
    </lineage>
</organism>
<feature type="transmembrane region" description="Helical" evidence="1">
    <location>
        <begin position="192"/>
        <end position="214"/>
    </location>
</feature>
<proteinExistence type="predicted"/>
<feature type="transmembrane region" description="Helical" evidence="1">
    <location>
        <begin position="52"/>
        <end position="71"/>
    </location>
</feature>
<dbReference type="InterPro" id="IPR012867">
    <property type="entry name" value="DUF1648"/>
</dbReference>
<dbReference type="Proteomes" id="UP000598971">
    <property type="component" value="Unassembled WGS sequence"/>
</dbReference>
<dbReference type="AlphaFoldDB" id="A0A8J8FC61"/>
<dbReference type="InterPro" id="IPR025962">
    <property type="entry name" value="SdpI/YhfL"/>
</dbReference>
<dbReference type="PANTHER" id="PTHR37810:SF5">
    <property type="entry name" value="IMMUNITY PROTEIN SDPI"/>
    <property type="match status" value="1"/>
</dbReference>
<evidence type="ECO:0000256" key="1">
    <source>
        <dbReference type="SAM" id="Phobius"/>
    </source>
</evidence>
<feature type="transmembrane region" description="Helical" evidence="1">
    <location>
        <begin position="92"/>
        <end position="113"/>
    </location>
</feature>
<dbReference type="RefSeq" id="WP_171607237.1">
    <property type="nucleotide sequence ID" value="NZ_WHPF01000005.1"/>
</dbReference>
<dbReference type="GO" id="GO:0009636">
    <property type="term" value="P:response to toxic substance"/>
    <property type="evidence" value="ECO:0007669"/>
    <property type="project" value="TreeGrafter"/>
</dbReference>
<dbReference type="Pfam" id="PF13630">
    <property type="entry name" value="SdpI"/>
    <property type="match status" value="1"/>
</dbReference>
<evidence type="ECO:0000313" key="4">
    <source>
        <dbReference type="Proteomes" id="UP000598971"/>
    </source>
</evidence>
<protein>
    <submittedName>
        <fullName evidence="3">DUF1648 domain-containing protein</fullName>
    </submittedName>
</protein>
<keyword evidence="1" id="KW-0812">Transmembrane</keyword>
<comment type="caution">
    <text evidence="3">The sequence shown here is derived from an EMBL/GenBank/DDBJ whole genome shotgun (WGS) entry which is preliminary data.</text>
</comment>
<dbReference type="PANTHER" id="PTHR37810">
    <property type="entry name" value="IMMUNITY PROTEIN SDPI"/>
    <property type="match status" value="1"/>
</dbReference>
<feature type="domain" description="DUF1648" evidence="2">
    <location>
        <begin position="16"/>
        <end position="59"/>
    </location>
</feature>
<name>A0A8J8FC61_9BACT</name>
<accession>A0A8J8FC61</accession>
<feature type="transmembrane region" description="Helical" evidence="1">
    <location>
        <begin position="119"/>
        <end position="138"/>
    </location>
</feature>
<dbReference type="InterPro" id="IPR026272">
    <property type="entry name" value="SdpI"/>
</dbReference>